<keyword evidence="14 18" id="KW-0520">NAD</keyword>
<dbReference type="InterPro" id="IPR030963">
    <property type="entry name" value="DHQ_synth_fam"/>
</dbReference>
<dbReference type="GO" id="GO:0009423">
    <property type="term" value="P:chorismate biosynthetic process"/>
    <property type="evidence" value="ECO:0007669"/>
    <property type="project" value="UniProtKB-UniRule"/>
</dbReference>
<feature type="binding site" evidence="18">
    <location>
        <position position="242"/>
    </location>
    <ligand>
        <name>Zn(2+)</name>
        <dbReference type="ChEBI" id="CHEBI:29105"/>
    </ligand>
</feature>
<dbReference type="Proteomes" id="UP000199158">
    <property type="component" value="Unassembled WGS sequence"/>
</dbReference>
<gene>
    <name evidence="18" type="primary">aroB</name>
    <name evidence="21" type="ORF">SAMN05216180_0739</name>
</gene>
<feature type="domain" description="3-dehydroquinate synthase C-terminal" evidence="20">
    <location>
        <begin position="182"/>
        <end position="316"/>
    </location>
</feature>
<evidence type="ECO:0000256" key="14">
    <source>
        <dbReference type="ARBA" id="ARBA00023027"/>
    </source>
</evidence>
<dbReference type="GO" id="GO:0008652">
    <property type="term" value="P:amino acid biosynthetic process"/>
    <property type="evidence" value="ECO:0007669"/>
    <property type="project" value="UniProtKB-KW"/>
</dbReference>
<dbReference type="CDD" id="cd08195">
    <property type="entry name" value="DHQS"/>
    <property type="match status" value="1"/>
</dbReference>
<evidence type="ECO:0000256" key="1">
    <source>
        <dbReference type="ARBA" id="ARBA00001393"/>
    </source>
</evidence>
<dbReference type="GO" id="GO:0003856">
    <property type="term" value="F:3-dehydroquinate synthase activity"/>
    <property type="evidence" value="ECO:0007669"/>
    <property type="project" value="UniProtKB-UniRule"/>
</dbReference>
<keyword evidence="12 18" id="KW-0547">Nucleotide-binding</keyword>
<evidence type="ECO:0000259" key="19">
    <source>
        <dbReference type="Pfam" id="PF01761"/>
    </source>
</evidence>
<dbReference type="InterPro" id="IPR030960">
    <property type="entry name" value="DHQS/DOIS_N"/>
</dbReference>
<dbReference type="GO" id="GO:0000166">
    <property type="term" value="F:nucleotide binding"/>
    <property type="evidence" value="ECO:0007669"/>
    <property type="project" value="UniProtKB-KW"/>
</dbReference>
<dbReference type="GO" id="GO:0005737">
    <property type="term" value="C:cytoplasm"/>
    <property type="evidence" value="ECO:0007669"/>
    <property type="project" value="UniProtKB-SubCell"/>
</dbReference>
<feature type="binding site" evidence="18">
    <location>
        <begin position="130"/>
        <end position="131"/>
    </location>
    <ligand>
        <name>NAD(+)</name>
        <dbReference type="ChEBI" id="CHEBI:57540"/>
    </ligand>
</feature>
<evidence type="ECO:0000256" key="5">
    <source>
        <dbReference type="ARBA" id="ARBA00004661"/>
    </source>
</evidence>
<dbReference type="EC" id="4.2.3.4" evidence="7 18"/>
<dbReference type="UniPathway" id="UPA00053">
    <property type="reaction ID" value="UER00085"/>
</dbReference>
<reference evidence="21 22" key="1">
    <citation type="submission" date="2016-10" db="EMBL/GenBank/DDBJ databases">
        <authorList>
            <person name="de Groot N.N."/>
        </authorList>
    </citation>
    <scope>NUCLEOTIDE SEQUENCE [LARGE SCALE GENOMIC DNA]</scope>
    <source>
        <strain evidence="21 22">CGMCC 1.5070</strain>
    </source>
</reference>
<comment type="catalytic activity">
    <reaction evidence="1 18">
        <text>7-phospho-2-dehydro-3-deoxy-D-arabino-heptonate = 3-dehydroquinate + phosphate</text>
        <dbReference type="Rhea" id="RHEA:21968"/>
        <dbReference type="ChEBI" id="CHEBI:32364"/>
        <dbReference type="ChEBI" id="CHEBI:43474"/>
        <dbReference type="ChEBI" id="CHEBI:58394"/>
        <dbReference type="EC" id="4.2.3.4"/>
    </reaction>
</comment>
<keyword evidence="11 18" id="KW-0479">Metal-binding</keyword>
<evidence type="ECO:0000256" key="13">
    <source>
        <dbReference type="ARBA" id="ARBA00022833"/>
    </source>
</evidence>
<evidence type="ECO:0000256" key="17">
    <source>
        <dbReference type="ARBA" id="ARBA00023285"/>
    </source>
</evidence>
<evidence type="ECO:0000256" key="4">
    <source>
        <dbReference type="ARBA" id="ARBA00004496"/>
    </source>
</evidence>
<feature type="domain" description="3-dehydroquinate synthase N-terminal" evidence="19">
    <location>
        <begin position="69"/>
        <end position="179"/>
    </location>
</feature>
<feature type="binding site" evidence="18">
    <location>
        <position position="143"/>
    </location>
    <ligand>
        <name>NAD(+)</name>
        <dbReference type="ChEBI" id="CHEBI:57540"/>
    </ligand>
</feature>
<evidence type="ECO:0000256" key="9">
    <source>
        <dbReference type="ARBA" id="ARBA00022490"/>
    </source>
</evidence>
<dbReference type="GO" id="GO:0009073">
    <property type="term" value="P:aromatic amino acid family biosynthetic process"/>
    <property type="evidence" value="ECO:0007669"/>
    <property type="project" value="UniProtKB-KW"/>
</dbReference>
<feature type="binding site" evidence="18">
    <location>
        <begin position="106"/>
        <end position="110"/>
    </location>
    <ligand>
        <name>NAD(+)</name>
        <dbReference type="ChEBI" id="CHEBI:57540"/>
    </ligand>
</feature>
<comment type="similarity">
    <text evidence="6 18">Belongs to the sugar phosphate cyclases superfamily. Dehydroquinate synthase family.</text>
</comment>
<dbReference type="PANTHER" id="PTHR43622">
    <property type="entry name" value="3-DEHYDROQUINATE SYNTHASE"/>
    <property type="match status" value="1"/>
</dbReference>
<feature type="binding site" evidence="18">
    <location>
        <position position="152"/>
    </location>
    <ligand>
        <name>NAD(+)</name>
        <dbReference type="ChEBI" id="CHEBI:57540"/>
    </ligand>
</feature>
<comment type="cofactor">
    <cofactor evidence="18">
        <name>Co(2+)</name>
        <dbReference type="ChEBI" id="CHEBI:48828"/>
    </cofactor>
    <cofactor evidence="18">
        <name>Zn(2+)</name>
        <dbReference type="ChEBI" id="CHEBI:29105"/>
    </cofactor>
    <text evidence="18">Binds 1 divalent metal cation per subunit. Can use either Co(2+) or Zn(2+).</text>
</comment>
<dbReference type="RefSeq" id="WP_092751741.1">
    <property type="nucleotide sequence ID" value="NZ_FOCG01000001.1"/>
</dbReference>
<dbReference type="HAMAP" id="MF_00110">
    <property type="entry name" value="DHQ_synthase"/>
    <property type="match status" value="1"/>
</dbReference>
<protein>
    <recommendedName>
        <fullName evidence="8 18">3-dehydroquinate synthase</fullName>
        <shortName evidence="18">DHQS</shortName>
        <ecNumber evidence="7 18">4.2.3.4</ecNumber>
    </recommendedName>
</protein>
<comment type="cofactor">
    <cofactor evidence="2 18">
        <name>NAD(+)</name>
        <dbReference type="ChEBI" id="CHEBI:57540"/>
    </cofactor>
</comment>
<evidence type="ECO:0000256" key="15">
    <source>
        <dbReference type="ARBA" id="ARBA00023141"/>
    </source>
</evidence>
<proteinExistence type="inferred from homology"/>
<dbReference type="InterPro" id="IPR056179">
    <property type="entry name" value="DHQS_C"/>
</dbReference>
<evidence type="ECO:0000256" key="8">
    <source>
        <dbReference type="ARBA" id="ARBA00017684"/>
    </source>
</evidence>
<name>A0A1H7ZKW2_9FIRM</name>
<keyword evidence="9 18" id="KW-0963">Cytoplasm</keyword>
<dbReference type="Pfam" id="PF01761">
    <property type="entry name" value="DHQ_synthase"/>
    <property type="match status" value="1"/>
</dbReference>
<dbReference type="AlphaFoldDB" id="A0A1H7ZKW2"/>
<keyword evidence="16 18" id="KW-0456">Lyase</keyword>
<keyword evidence="15 18" id="KW-0057">Aromatic amino acid biosynthesis</keyword>
<dbReference type="Pfam" id="PF24621">
    <property type="entry name" value="DHQS_C"/>
    <property type="match status" value="1"/>
</dbReference>
<dbReference type="Gene3D" id="3.40.50.1970">
    <property type="match status" value="1"/>
</dbReference>
<feature type="binding site" evidence="18">
    <location>
        <position position="258"/>
    </location>
    <ligand>
        <name>Zn(2+)</name>
        <dbReference type="ChEBI" id="CHEBI:29105"/>
    </ligand>
</feature>
<evidence type="ECO:0000256" key="2">
    <source>
        <dbReference type="ARBA" id="ARBA00001911"/>
    </source>
</evidence>
<evidence type="ECO:0000256" key="11">
    <source>
        <dbReference type="ARBA" id="ARBA00022723"/>
    </source>
</evidence>
<dbReference type="InterPro" id="IPR016037">
    <property type="entry name" value="DHQ_synth_AroB"/>
</dbReference>
<dbReference type="FunFam" id="3.40.50.1970:FF:000007">
    <property type="entry name" value="Pentafunctional AROM polypeptide"/>
    <property type="match status" value="1"/>
</dbReference>
<dbReference type="OrthoDB" id="9806583at2"/>
<feature type="binding site" evidence="18">
    <location>
        <position position="185"/>
    </location>
    <ligand>
        <name>Zn(2+)</name>
        <dbReference type="ChEBI" id="CHEBI:29105"/>
    </ligand>
</feature>
<dbReference type="InterPro" id="IPR050071">
    <property type="entry name" value="Dehydroquinate_synthase"/>
</dbReference>
<evidence type="ECO:0000256" key="10">
    <source>
        <dbReference type="ARBA" id="ARBA00022605"/>
    </source>
</evidence>
<evidence type="ECO:0000256" key="6">
    <source>
        <dbReference type="ARBA" id="ARBA00005412"/>
    </source>
</evidence>
<dbReference type="PIRSF" id="PIRSF001455">
    <property type="entry name" value="DHQ_synth"/>
    <property type="match status" value="1"/>
</dbReference>
<organism evidence="21 22">
    <name type="scientific">Hydrogenoanaerobacterium saccharovorans</name>
    <dbReference type="NCBI Taxonomy" id="474960"/>
    <lineage>
        <taxon>Bacteria</taxon>
        <taxon>Bacillati</taxon>
        <taxon>Bacillota</taxon>
        <taxon>Clostridia</taxon>
        <taxon>Eubacteriales</taxon>
        <taxon>Oscillospiraceae</taxon>
        <taxon>Hydrogenoanaerobacterium</taxon>
    </lineage>
</organism>
<sequence length="352" mass="39071">MKQVKVQLKNAYDILIGENLLDYSGEHIRRLTSSQRIAIVTDDIVAELYLERLIKTLSKNGFEQICYYTFEHGEHSKTLDTAGKIYNFLAENNITRSDLVIALGGGVVGDVTGFAASTFLRGIHFVQIPTTLLAQVDSSVGGKTAVDLNCGKNLVGTFWQPSLVLCDISLLSTLSNELFADGAAEVIKYGAIRDKKLFDMAVSPDYKKHLEEIIFRCICIKRDIVQNDEFDTGERMLLNFGHTLAHAIENLSNYSIPHGRAVAMGMVMITKASTKTGITPIGITEALEQACMRYGLQISCDYDANQLAKICLNDKKRDNIHISVILLNEIGNARIDKMQIDDFTKFICEGCK</sequence>
<dbReference type="EMBL" id="FOCG01000001">
    <property type="protein sequence ID" value="SEM58966.1"/>
    <property type="molecule type" value="Genomic_DNA"/>
</dbReference>
<evidence type="ECO:0000313" key="22">
    <source>
        <dbReference type="Proteomes" id="UP000199158"/>
    </source>
</evidence>
<dbReference type="NCBIfam" id="TIGR01357">
    <property type="entry name" value="aroB"/>
    <property type="match status" value="1"/>
</dbReference>
<keyword evidence="13 18" id="KW-0862">Zinc</keyword>
<accession>A0A1H7ZKW2</accession>
<comment type="function">
    <text evidence="18">Catalyzes the conversion of 3-deoxy-D-arabino-heptulosonate 7-phosphate (DAHP) to dehydroquinate (DHQ).</text>
</comment>
<dbReference type="SUPFAM" id="SSF56796">
    <property type="entry name" value="Dehydroquinate synthase-like"/>
    <property type="match status" value="1"/>
</dbReference>
<evidence type="ECO:0000256" key="18">
    <source>
        <dbReference type="HAMAP-Rule" id="MF_00110"/>
    </source>
</evidence>
<keyword evidence="22" id="KW-1185">Reference proteome</keyword>
<comment type="cofactor">
    <cofactor evidence="3">
        <name>Zn(2+)</name>
        <dbReference type="ChEBI" id="CHEBI:29105"/>
    </cofactor>
</comment>
<dbReference type="GO" id="GO:0046872">
    <property type="term" value="F:metal ion binding"/>
    <property type="evidence" value="ECO:0007669"/>
    <property type="project" value="UniProtKB-KW"/>
</dbReference>
<evidence type="ECO:0000256" key="16">
    <source>
        <dbReference type="ARBA" id="ARBA00023239"/>
    </source>
</evidence>
<evidence type="ECO:0000256" key="7">
    <source>
        <dbReference type="ARBA" id="ARBA00013031"/>
    </source>
</evidence>
<evidence type="ECO:0000259" key="20">
    <source>
        <dbReference type="Pfam" id="PF24621"/>
    </source>
</evidence>
<comment type="subcellular location">
    <subcellularLocation>
        <location evidence="4 18">Cytoplasm</location>
    </subcellularLocation>
</comment>
<evidence type="ECO:0000256" key="3">
    <source>
        <dbReference type="ARBA" id="ARBA00001947"/>
    </source>
</evidence>
<comment type="pathway">
    <text evidence="5 18">Metabolic intermediate biosynthesis; chorismate biosynthesis; chorismate from D-erythrose 4-phosphate and phosphoenolpyruvate: step 2/7.</text>
</comment>
<dbReference type="PANTHER" id="PTHR43622:SF7">
    <property type="entry name" value="3-DEHYDROQUINATE SYNTHASE, CHLOROPLASTIC"/>
    <property type="match status" value="1"/>
</dbReference>
<evidence type="ECO:0000313" key="21">
    <source>
        <dbReference type="EMBL" id="SEM58966.1"/>
    </source>
</evidence>
<dbReference type="STRING" id="474960.SAMN05216180_0739"/>
<comment type="caution">
    <text evidence="18">Lacks conserved residue(s) required for the propagation of feature annotation.</text>
</comment>
<keyword evidence="17 18" id="KW-0170">Cobalt</keyword>
<dbReference type="Gene3D" id="1.20.1090.10">
    <property type="entry name" value="Dehydroquinate synthase-like - alpha domain"/>
    <property type="match status" value="1"/>
</dbReference>
<evidence type="ECO:0000256" key="12">
    <source>
        <dbReference type="ARBA" id="ARBA00022741"/>
    </source>
</evidence>
<keyword evidence="10 18" id="KW-0028">Amino-acid biosynthesis</keyword>